<dbReference type="Proteomes" id="UP001497535">
    <property type="component" value="Unassembled WGS sequence"/>
</dbReference>
<evidence type="ECO:0000313" key="1">
    <source>
        <dbReference type="EMBL" id="CAK5042667.1"/>
    </source>
</evidence>
<gene>
    <name evidence="1" type="ORF">MENTE1834_LOCUS10911</name>
</gene>
<reference evidence="1" key="1">
    <citation type="submission" date="2023-11" db="EMBL/GenBank/DDBJ databases">
        <authorList>
            <person name="Poullet M."/>
        </authorList>
    </citation>
    <scope>NUCLEOTIDE SEQUENCE</scope>
    <source>
        <strain evidence="1">E1834</strain>
    </source>
</reference>
<proteinExistence type="predicted"/>
<organism evidence="1 2">
    <name type="scientific">Meloidogyne enterolobii</name>
    <name type="common">Root-knot nematode worm</name>
    <name type="synonym">Meloidogyne mayaguensis</name>
    <dbReference type="NCBI Taxonomy" id="390850"/>
    <lineage>
        <taxon>Eukaryota</taxon>
        <taxon>Metazoa</taxon>
        <taxon>Ecdysozoa</taxon>
        <taxon>Nematoda</taxon>
        <taxon>Chromadorea</taxon>
        <taxon>Rhabditida</taxon>
        <taxon>Tylenchina</taxon>
        <taxon>Tylenchomorpha</taxon>
        <taxon>Tylenchoidea</taxon>
        <taxon>Meloidogynidae</taxon>
        <taxon>Meloidogyninae</taxon>
        <taxon>Meloidogyne</taxon>
    </lineage>
</organism>
<dbReference type="EMBL" id="CAVMJV010000010">
    <property type="protein sequence ID" value="CAK5042667.1"/>
    <property type="molecule type" value="Genomic_DNA"/>
</dbReference>
<protein>
    <submittedName>
        <fullName evidence="1">Uncharacterized protein</fullName>
    </submittedName>
</protein>
<sequence>MTVITEYLTDSHQRKVIFRGVMRIVITPTNLGGFFCRFLIFLKLFKINGALCSM</sequence>
<evidence type="ECO:0000313" key="2">
    <source>
        <dbReference type="Proteomes" id="UP001497535"/>
    </source>
</evidence>
<accession>A0ACB0YE02</accession>
<keyword evidence="2" id="KW-1185">Reference proteome</keyword>
<name>A0ACB0YE02_MELEN</name>
<comment type="caution">
    <text evidence="1">The sequence shown here is derived from an EMBL/GenBank/DDBJ whole genome shotgun (WGS) entry which is preliminary data.</text>
</comment>